<evidence type="ECO:0000256" key="1">
    <source>
        <dbReference type="ARBA" id="ARBA00004821"/>
    </source>
</evidence>
<protein>
    <recommendedName>
        <fullName evidence="6 7">Octanoyltransferase</fullName>
        <ecNumber evidence="6 7">2.3.1.181</ecNumber>
    </recommendedName>
    <alternativeName>
        <fullName evidence="6">Lipoate-protein ligase B</fullName>
    </alternativeName>
    <alternativeName>
        <fullName evidence="6">Lipoyl/octanoyl transferase</fullName>
    </alternativeName>
    <alternativeName>
        <fullName evidence="6">Octanoyl-[acyl-carrier-protein]-protein N-octanoyltransferase</fullName>
    </alternativeName>
</protein>
<name>A0A9D2ZU09_9BACT</name>
<keyword evidence="2 6" id="KW-0963">Cytoplasm</keyword>
<dbReference type="InterPro" id="IPR020605">
    <property type="entry name" value="Octanoyltransferase_CS"/>
</dbReference>
<dbReference type="Pfam" id="PF21948">
    <property type="entry name" value="LplA-B_cat"/>
    <property type="match status" value="1"/>
</dbReference>
<dbReference type="PANTHER" id="PTHR10993:SF12">
    <property type="entry name" value="OCTANOYLTRANSFERASE"/>
    <property type="match status" value="1"/>
</dbReference>
<dbReference type="EMBL" id="DWUP01000065">
    <property type="protein sequence ID" value="HJD52718.1"/>
    <property type="molecule type" value="Genomic_DNA"/>
</dbReference>
<evidence type="ECO:0000259" key="11">
    <source>
        <dbReference type="PROSITE" id="PS51733"/>
    </source>
</evidence>
<comment type="pathway">
    <text evidence="1 6 7">Protein modification; protein lipoylation via endogenous pathway; protein N(6)-(lipoyl)lysine from octanoyl-[acyl-carrier-protein]: step 1/2.</text>
</comment>
<sequence length="255" mass="28309">MGVFYQTVVHNLSFRQKYVLKALNLTFACTLSNQRRQVMIKTEEWGLIDYEAALGRQTTLYNEAIATKLAGGRCDETVITCQHNHVYTLGKSGKDSNMLLSTQRLASLGVQLYHIKRGGDITYHGPGQIVMYPIIDLEQHHIGLKDYVWRLEESVITTAGDYGITCGRLKGATGVWIDAGRPTARKICAIGVQSSHYVTMHGLALNVNTDLSYFNNINPCGFTDKGVTSMAVECGTEIDIKEVRDKLVSNFLALI</sequence>
<evidence type="ECO:0000256" key="8">
    <source>
        <dbReference type="PIRSR" id="PIRSR016262-1"/>
    </source>
</evidence>
<dbReference type="AlphaFoldDB" id="A0A9D2ZU09"/>
<organism evidence="12 13">
    <name type="scientific">Candidatus Avibacteroides avistercoris</name>
    <dbReference type="NCBI Taxonomy" id="2840690"/>
    <lineage>
        <taxon>Bacteria</taxon>
        <taxon>Pseudomonadati</taxon>
        <taxon>Bacteroidota</taxon>
        <taxon>Bacteroidia</taxon>
        <taxon>Bacteroidales</taxon>
        <taxon>Bacteroidaceae</taxon>
        <taxon>Bacteroidaceae incertae sedis</taxon>
        <taxon>Candidatus Avibacteroides</taxon>
    </lineage>
</organism>
<dbReference type="FunFam" id="3.30.930.10:FF:000035">
    <property type="entry name" value="Putative lipoyltransferase 2, mitochondrial"/>
    <property type="match status" value="1"/>
</dbReference>
<proteinExistence type="inferred from homology"/>
<comment type="similarity">
    <text evidence="6 7">Belongs to the LipB family.</text>
</comment>
<evidence type="ECO:0000256" key="4">
    <source>
        <dbReference type="ARBA" id="ARBA00023315"/>
    </source>
</evidence>
<feature type="site" description="Lowers pKa of active site Cys" evidence="6 10">
    <location>
        <position position="186"/>
    </location>
</feature>
<evidence type="ECO:0000256" key="10">
    <source>
        <dbReference type="PIRSR" id="PIRSR016262-3"/>
    </source>
</evidence>
<dbReference type="InterPro" id="IPR004143">
    <property type="entry name" value="BPL_LPL_catalytic"/>
</dbReference>
<evidence type="ECO:0000313" key="12">
    <source>
        <dbReference type="EMBL" id="HJD52718.1"/>
    </source>
</evidence>
<evidence type="ECO:0000313" key="13">
    <source>
        <dbReference type="Proteomes" id="UP000787625"/>
    </source>
</evidence>
<feature type="active site" description="Acyl-thioester intermediate" evidence="6 8">
    <location>
        <position position="220"/>
    </location>
</feature>
<dbReference type="NCBIfam" id="TIGR00214">
    <property type="entry name" value="lipB"/>
    <property type="match status" value="1"/>
</dbReference>
<evidence type="ECO:0000256" key="7">
    <source>
        <dbReference type="PIRNR" id="PIRNR016262"/>
    </source>
</evidence>
<dbReference type="GO" id="GO:0033819">
    <property type="term" value="F:lipoyl(octanoyl) transferase activity"/>
    <property type="evidence" value="ECO:0007669"/>
    <property type="project" value="UniProtKB-EC"/>
</dbReference>
<dbReference type="EC" id="2.3.1.181" evidence="6 7"/>
<dbReference type="GO" id="GO:0009249">
    <property type="term" value="P:protein lipoylation"/>
    <property type="evidence" value="ECO:0007669"/>
    <property type="project" value="InterPro"/>
</dbReference>
<dbReference type="SUPFAM" id="SSF55681">
    <property type="entry name" value="Class II aaRS and biotin synthetases"/>
    <property type="match status" value="1"/>
</dbReference>
<dbReference type="PROSITE" id="PS51733">
    <property type="entry name" value="BPL_LPL_CATALYTIC"/>
    <property type="match status" value="1"/>
</dbReference>
<dbReference type="InterPro" id="IPR045864">
    <property type="entry name" value="aa-tRNA-synth_II/BPL/LPL"/>
</dbReference>
<dbReference type="PANTHER" id="PTHR10993">
    <property type="entry name" value="OCTANOYLTRANSFERASE"/>
    <property type="match status" value="1"/>
</dbReference>
<keyword evidence="3 6" id="KW-0808">Transferase</keyword>
<comment type="function">
    <text evidence="5 6 7">Catalyzes the transfer of endogenously produced octanoic acid from octanoyl-acyl-carrier-protein onto the lipoyl domains of lipoate-dependent enzymes. Lipoyl-ACP can also act as a substrate although octanoyl-ACP is likely to be the physiological substrate.</text>
</comment>
<dbReference type="PIRSF" id="PIRSF016262">
    <property type="entry name" value="LPLase"/>
    <property type="match status" value="1"/>
</dbReference>
<feature type="domain" description="BPL/LPL catalytic" evidence="11">
    <location>
        <begin position="72"/>
        <end position="255"/>
    </location>
</feature>
<dbReference type="Proteomes" id="UP000787625">
    <property type="component" value="Unassembled WGS sequence"/>
</dbReference>
<feature type="binding site" evidence="6 9">
    <location>
        <begin position="202"/>
        <end position="204"/>
    </location>
    <ligand>
        <name>substrate</name>
    </ligand>
</feature>
<dbReference type="GO" id="GO:0005737">
    <property type="term" value="C:cytoplasm"/>
    <property type="evidence" value="ECO:0007669"/>
    <property type="project" value="UniProtKB-SubCell"/>
</dbReference>
<dbReference type="NCBIfam" id="NF010925">
    <property type="entry name" value="PRK14345.1"/>
    <property type="match status" value="1"/>
</dbReference>
<feature type="binding site" evidence="6 9">
    <location>
        <begin position="189"/>
        <end position="191"/>
    </location>
    <ligand>
        <name>substrate</name>
    </ligand>
</feature>
<comment type="subcellular location">
    <subcellularLocation>
        <location evidence="6">Cytoplasm</location>
    </subcellularLocation>
</comment>
<dbReference type="PROSITE" id="PS01313">
    <property type="entry name" value="LIPB"/>
    <property type="match status" value="1"/>
</dbReference>
<evidence type="ECO:0000256" key="6">
    <source>
        <dbReference type="HAMAP-Rule" id="MF_00013"/>
    </source>
</evidence>
<dbReference type="InterPro" id="IPR000544">
    <property type="entry name" value="Octanoyltransferase"/>
</dbReference>
<gene>
    <name evidence="6 12" type="primary">lipB</name>
    <name evidence="12" type="ORF">IAA93_03190</name>
</gene>
<comment type="caution">
    <text evidence="12">The sequence shown here is derived from an EMBL/GenBank/DDBJ whole genome shotgun (WGS) entry which is preliminary data.</text>
</comment>
<feature type="binding site" evidence="6 9">
    <location>
        <begin position="117"/>
        <end position="124"/>
    </location>
    <ligand>
        <name>substrate</name>
    </ligand>
</feature>
<accession>A0A9D2ZU09</accession>
<reference evidence="12" key="2">
    <citation type="submission" date="2021-04" db="EMBL/GenBank/DDBJ databases">
        <authorList>
            <person name="Gilroy R."/>
        </authorList>
    </citation>
    <scope>NUCLEOTIDE SEQUENCE</scope>
    <source>
        <strain evidence="12">MalCec1-1739</strain>
    </source>
</reference>
<evidence type="ECO:0000256" key="9">
    <source>
        <dbReference type="PIRSR" id="PIRSR016262-2"/>
    </source>
</evidence>
<comment type="catalytic activity">
    <reaction evidence="6 7">
        <text>octanoyl-[ACP] + L-lysyl-[protein] = N(6)-octanoyl-L-lysyl-[protein] + holo-[ACP] + H(+)</text>
        <dbReference type="Rhea" id="RHEA:17665"/>
        <dbReference type="Rhea" id="RHEA-COMP:9636"/>
        <dbReference type="Rhea" id="RHEA-COMP:9685"/>
        <dbReference type="Rhea" id="RHEA-COMP:9752"/>
        <dbReference type="Rhea" id="RHEA-COMP:9928"/>
        <dbReference type="ChEBI" id="CHEBI:15378"/>
        <dbReference type="ChEBI" id="CHEBI:29969"/>
        <dbReference type="ChEBI" id="CHEBI:64479"/>
        <dbReference type="ChEBI" id="CHEBI:78463"/>
        <dbReference type="ChEBI" id="CHEBI:78809"/>
        <dbReference type="EC" id="2.3.1.181"/>
    </reaction>
</comment>
<dbReference type="HAMAP" id="MF_00013">
    <property type="entry name" value="LipB"/>
    <property type="match status" value="1"/>
</dbReference>
<comment type="miscellaneous">
    <text evidence="6">In the reaction, the free carboxyl group of octanoic acid is attached via an amide linkage to the epsilon-amino group of a specific lysine residue of lipoyl domains of lipoate-dependent enzymes.</text>
</comment>
<dbReference type="CDD" id="cd16444">
    <property type="entry name" value="LipB"/>
    <property type="match status" value="1"/>
</dbReference>
<keyword evidence="4 6" id="KW-0012">Acyltransferase</keyword>
<dbReference type="Gene3D" id="3.30.930.10">
    <property type="entry name" value="Bira Bifunctional Protein, Domain 2"/>
    <property type="match status" value="1"/>
</dbReference>
<evidence type="ECO:0000256" key="2">
    <source>
        <dbReference type="ARBA" id="ARBA00022490"/>
    </source>
</evidence>
<evidence type="ECO:0000256" key="5">
    <source>
        <dbReference type="ARBA" id="ARBA00024732"/>
    </source>
</evidence>
<evidence type="ECO:0000256" key="3">
    <source>
        <dbReference type="ARBA" id="ARBA00022679"/>
    </source>
</evidence>
<reference evidence="12" key="1">
    <citation type="journal article" date="2021" name="PeerJ">
        <title>Extensive microbial diversity within the chicken gut microbiome revealed by metagenomics and culture.</title>
        <authorList>
            <person name="Gilroy R."/>
            <person name="Ravi A."/>
            <person name="Getino M."/>
            <person name="Pursley I."/>
            <person name="Horton D.L."/>
            <person name="Alikhan N.F."/>
            <person name="Baker D."/>
            <person name="Gharbi K."/>
            <person name="Hall N."/>
            <person name="Watson M."/>
            <person name="Adriaenssens E.M."/>
            <person name="Foster-Nyarko E."/>
            <person name="Jarju S."/>
            <person name="Secka A."/>
            <person name="Antonio M."/>
            <person name="Oren A."/>
            <person name="Chaudhuri R.R."/>
            <person name="La Ragione R."/>
            <person name="Hildebrand F."/>
            <person name="Pallen M.J."/>
        </authorList>
    </citation>
    <scope>NUCLEOTIDE SEQUENCE</scope>
    <source>
        <strain evidence="12">MalCec1-1739</strain>
    </source>
</reference>